<dbReference type="OrthoDB" id="9803734at2"/>
<dbReference type="InterPro" id="IPR001694">
    <property type="entry name" value="NADH_UbQ_OxRdtase_su1/FPO"/>
</dbReference>
<proteinExistence type="predicted"/>
<evidence type="ECO:0000313" key="6">
    <source>
        <dbReference type="EMBL" id="ALO14914.1"/>
    </source>
</evidence>
<evidence type="ECO:0000256" key="5">
    <source>
        <dbReference type="SAM" id="Phobius"/>
    </source>
</evidence>
<name>A0A0S2HY19_9BACT</name>
<dbReference type="PANTHER" id="PTHR43359">
    <property type="entry name" value="FORMATE HYDROGENLYASE SUBUNIT 4"/>
    <property type="match status" value="1"/>
</dbReference>
<keyword evidence="2 5" id="KW-0812">Transmembrane</keyword>
<dbReference type="EC" id="1.6.5.11" evidence="6"/>
<keyword evidence="4 5" id="KW-0472">Membrane</keyword>
<dbReference type="EMBL" id="CP013118">
    <property type="protein sequence ID" value="ALO14914.1"/>
    <property type="molecule type" value="Genomic_DNA"/>
</dbReference>
<organism evidence="6 7">
    <name type="scientific">Salinivirga cyanobacteriivorans</name>
    <dbReference type="NCBI Taxonomy" id="1307839"/>
    <lineage>
        <taxon>Bacteria</taxon>
        <taxon>Pseudomonadati</taxon>
        <taxon>Bacteroidota</taxon>
        <taxon>Bacteroidia</taxon>
        <taxon>Bacteroidales</taxon>
        <taxon>Salinivirgaceae</taxon>
        <taxon>Salinivirga</taxon>
    </lineage>
</organism>
<evidence type="ECO:0000256" key="2">
    <source>
        <dbReference type="ARBA" id="ARBA00022692"/>
    </source>
</evidence>
<protein>
    <submittedName>
        <fullName evidence="6">NADH-quinone oxidoreductase subunit H</fullName>
        <ecNumber evidence="6">1.6.5.11</ecNumber>
    </submittedName>
</protein>
<feature type="transmembrane region" description="Helical" evidence="5">
    <location>
        <begin position="6"/>
        <end position="27"/>
    </location>
</feature>
<feature type="transmembrane region" description="Helical" evidence="5">
    <location>
        <begin position="137"/>
        <end position="156"/>
    </location>
</feature>
<feature type="transmembrane region" description="Helical" evidence="5">
    <location>
        <begin position="257"/>
        <end position="275"/>
    </location>
</feature>
<dbReference type="GO" id="GO:0016491">
    <property type="term" value="F:oxidoreductase activity"/>
    <property type="evidence" value="ECO:0007669"/>
    <property type="project" value="UniProtKB-KW"/>
</dbReference>
<dbReference type="RefSeq" id="WP_057952425.1">
    <property type="nucleotide sequence ID" value="NZ_CP013118.1"/>
</dbReference>
<dbReference type="PANTHER" id="PTHR43359:SF1">
    <property type="entry name" value="FORMATE HYDROGENLYASE SUBUNIT 4-RELATED"/>
    <property type="match status" value="1"/>
</dbReference>
<dbReference type="STRING" id="1307839.L21SP5_01260"/>
<reference evidence="6 7" key="1">
    <citation type="submission" date="2015-11" db="EMBL/GenBank/DDBJ databases">
        <title>Description and complete genome sequence of a novel strain predominating in hypersaline microbial mats and representing a new family of the Bacteriodetes phylum.</title>
        <authorList>
            <person name="Spring S."/>
            <person name="Bunk B."/>
            <person name="Sproer C."/>
            <person name="Klenk H.-P."/>
        </authorList>
    </citation>
    <scope>NUCLEOTIDE SEQUENCE [LARGE SCALE GENOMIC DNA]</scope>
    <source>
        <strain evidence="6 7">L21-Spi-D4</strain>
    </source>
</reference>
<keyword evidence="3 5" id="KW-1133">Transmembrane helix</keyword>
<feature type="transmembrane region" description="Helical" evidence="5">
    <location>
        <begin position="105"/>
        <end position="125"/>
    </location>
</feature>
<gene>
    <name evidence="6" type="primary">nuoH</name>
    <name evidence="6" type="ORF">L21SP5_01260</name>
</gene>
<dbReference type="GO" id="GO:0005886">
    <property type="term" value="C:plasma membrane"/>
    <property type="evidence" value="ECO:0007669"/>
    <property type="project" value="TreeGrafter"/>
</dbReference>
<evidence type="ECO:0000256" key="3">
    <source>
        <dbReference type="ARBA" id="ARBA00022989"/>
    </source>
</evidence>
<keyword evidence="7" id="KW-1185">Reference proteome</keyword>
<evidence type="ECO:0000256" key="1">
    <source>
        <dbReference type="ARBA" id="ARBA00004141"/>
    </source>
</evidence>
<feature type="transmembrane region" description="Helical" evidence="5">
    <location>
        <begin position="233"/>
        <end position="251"/>
    </location>
</feature>
<dbReference type="Pfam" id="PF00146">
    <property type="entry name" value="NADHdh"/>
    <property type="match status" value="1"/>
</dbReference>
<feature type="transmembrane region" description="Helical" evidence="5">
    <location>
        <begin position="287"/>
        <end position="308"/>
    </location>
</feature>
<sequence length="310" mass="33626">MGAHILYFLVYPGFLFTAIVGGLIAGVDRKLTAAVQFRKGPPVLQPFYDFFKLLLVKETILPASGSKITFLLAPVFALSGISIAAVLVMMPLLGINTGFEGDIIVIFYLLTIPSLTYIIGAMASGNPLASVGASREMKLIIGYELTFLLVIAAIIYKSGAETSLYQIIQTQQAGSVHIGSISGVLLFIAGMFCTQAKLGLVPFDMGEAETEIAEGAFIEYSGSAFALIKLSKYMLFFTLPALIILLFMGGVQLTGIHVLWAILKLVAVVLLITLIRNTNPRLKINQAMRFFFVWMNALVVIAIVLSYFGY</sequence>
<keyword evidence="6" id="KW-0560">Oxidoreductase</keyword>
<comment type="subcellular location">
    <subcellularLocation>
        <location evidence="1">Membrane</location>
        <topology evidence="1">Multi-pass membrane protein</topology>
    </subcellularLocation>
</comment>
<accession>A0A0S2HY19</accession>
<feature type="transmembrane region" description="Helical" evidence="5">
    <location>
        <begin position="70"/>
        <end position="93"/>
    </location>
</feature>
<dbReference type="Proteomes" id="UP000064893">
    <property type="component" value="Chromosome"/>
</dbReference>
<evidence type="ECO:0000313" key="7">
    <source>
        <dbReference type="Proteomes" id="UP000064893"/>
    </source>
</evidence>
<dbReference type="InterPro" id="IPR052561">
    <property type="entry name" value="ComplexI_Subunit1"/>
</dbReference>
<dbReference type="PATRIC" id="fig|1307839.3.peg.1350"/>
<feature type="transmembrane region" description="Helical" evidence="5">
    <location>
        <begin position="176"/>
        <end position="193"/>
    </location>
</feature>
<evidence type="ECO:0000256" key="4">
    <source>
        <dbReference type="ARBA" id="ARBA00023136"/>
    </source>
</evidence>
<dbReference type="KEGG" id="blq:L21SP5_01260"/>
<dbReference type="InterPro" id="IPR018086">
    <property type="entry name" value="NADH_UbQ_OxRdtase_su1_CS"/>
</dbReference>
<dbReference type="PROSITE" id="PS00668">
    <property type="entry name" value="COMPLEX1_ND1_2"/>
    <property type="match status" value="1"/>
</dbReference>
<dbReference type="AlphaFoldDB" id="A0A0S2HY19"/>